<dbReference type="EMBL" id="CM024800">
    <property type="protein sequence ID" value="KAG8012313.1"/>
    <property type="molecule type" value="Genomic_DNA"/>
</dbReference>
<proteinExistence type="predicted"/>
<evidence type="ECO:0000313" key="1">
    <source>
        <dbReference type="EMBL" id="KAG8012313.1"/>
    </source>
</evidence>
<comment type="caution">
    <text evidence="1">The sequence shown here is derived from an EMBL/GenBank/DDBJ whole genome shotgun (WGS) entry which is preliminary data.</text>
</comment>
<sequence length="144" mass="15886">ESYYGDSYCSIQAFQDVSTFQLSLRIKTSRRSGLLLLAAGMEDYLFLELQNGKVQARMNMGAGEVTLTSSQGVQLNNLLDHKISLTLQDGKLTMTIDDLFSTYVPMNDDGEELNIDQGIWIGGTGDLDTPYLSNAIPPFRGCMT</sequence>
<evidence type="ECO:0000313" key="2">
    <source>
        <dbReference type="Proteomes" id="UP000805704"/>
    </source>
</evidence>
<organism evidence="1 2">
    <name type="scientific">Nibea albiflora</name>
    <name type="common">Yellow drum</name>
    <name type="synonym">Corvina albiflora</name>
    <dbReference type="NCBI Taxonomy" id="240163"/>
    <lineage>
        <taxon>Eukaryota</taxon>
        <taxon>Metazoa</taxon>
        <taxon>Chordata</taxon>
        <taxon>Craniata</taxon>
        <taxon>Vertebrata</taxon>
        <taxon>Euteleostomi</taxon>
        <taxon>Actinopterygii</taxon>
        <taxon>Neopterygii</taxon>
        <taxon>Teleostei</taxon>
        <taxon>Neoteleostei</taxon>
        <taxon>Acanthomorphata</taxon>
        <taxon>Eupercaria</taxon>
        <taxon>Sciaenidae</taxon>
        <taxon>Nibea</taxon>
    </lineage>
</organism>
<keyword evidence="2" id="KW-1185">Reference proteome</keyword>
<dbReference type="Proteomes" id="UP000805704">
    <property type="component" value="Chromosome 12"/>
</dbReference>
<feature type="non-terminal residue" evidence="1">
    <location>
        <position position="144"/>
    </location>
</feature>
<reference evidence="1" key="1">
    <citation type="submission" date="2020-04" db="EMBL/GenBank/DDBJ databases">
        <title>A chromosome-scale assembly and high-density genetic map of the yellow drum (Nibea albiflora) genome.</title>
        <authorList>
            <person name="Xu D."/>
            <person name="Zhang W."/>
            <person name="Chen R."/>
            <person name="Tan P."/>
            <person name="Wang L."/>
            <person name="Song H."/>
            <person name="Tian L."/>
            <person name="Zhu Q."/>
            <person name="Wang B."/>
        </authorList>
    </citation>
    <scope>NUCLEOTIDE SEQUENCE</scope>
    <source>
        <strain evidence="1">ZJHYS-2018</strain>
    </source>
</reference>
<feature type="non-terminal residue" evidence="1">
    <location>
        <position position="1"/>
    </location>
</feature>
<protein>
    <submittedName>
        <fullName evidence="1">Chondroitin sulfate proteoglycan 4</fullName>
    </submittedName>
</protein>
<accession>A0ACB7FER7</accession>
<name>A0ACB7FER7_NIBAL</name>
<gene>
    <name evidence="1" type="primary">CSPG4.2</name>
    <name evidence="1" type="ORF">GBF38_020021</name>
</gene>